<keyword evidence="4 8" id="KW-0276">Fatty acid metabolism</keyword>
<evidence type="ECO:0000313" key="14">
    <source>
        <dbReference type="Proteomes" id="UP000001955"/>
    </source>
</evidence>
<dbReference type="eggNOG" id="COG0183">
    <property type="taxonomic scope" value="Bacteria"/>
</dbReference>
<keyword evidence="3 8" id="KW-0808">Transferase</keyword>
<keyword evidence="7 8" id="KW-0012">Acyltransferase</keyword>
<keyword evidence="2 8" id="KW-0963">Cytoplasm</keyword>
<dbReference type="SUPFAM" id="SSF53901">
    <property type="entry name" value="Thiolase-like"/>
    <property type="match status" value="2"/>
</dbReference>
<dbReference type="PATRIC" id="fig|630626.3.peg.1166"/>
<dbReference type="EMBL" id="CP001560">
    <property type="protein sequence ID" value="AFJ46316.1"/>
    <property type="molecule type" value="Genomic_DNA"/>
</dbReference>
<evidence type="ECO:0000256" key="6">
    <source>
        <dbReference type="ARBA" id="ARBA00023098"/>
    </source>
</evidence>
<dbReference type="RefSeq" id="WP_002439677.1">
    <property type="nucleotide sequence ID" value="NC_017910.1"/>
</dbReference>
<dbReference type="PROSITE" id="PS00737">
    <property type="entry name" value="THIOLASE_2"/>
    <property type="match status" value="1"/>
</dbReference>
<evidence type="ECO:0000256" key="8">
    <source>
        <dbReference type="HAMAP-Rule" id="MF_01618"/>
    </source>
</evidence>
<evidence type="ECO:0000256" key="9">
    <source>
        <dbReference type="PIRSR" id="PIRSR000429-1"/>
    </source>
</evidence>
<evidence type="ECO:0000256" key="10">
    <source>
        <dbReference type="RuleBase" id="RU003557"/>
    </source>
</evidence>
<evidence type="ECO:0000256" key="2">
    <source>
        <dbReference type="ARBA" id="ARBA00022490"/>
    </source>
</evidence>
<evidence type="ECO:0000256" key="4">
    <source>
        <dbReference type="ARBA" id="ARBA00022832"/>
    </source>
</evidence>
<comment type="similarity">
    <text evidence="1 8 10">Belongs to the thiolase-like superfamily. Thiolase family.</text>
</comment>
<dbReference type="HOGENOM" id="CLU_031026_2_0_6"/>
<evidence type="ECO:0000256" key="7">
    <source>
        <dbReference type="ARBA" id="ARBA00023315"/>
    </source>
</evidence>
<dbReference type="AlphaFoldDB" id="I2B712"/>
<sequence length="436" mass="46387">MHQPLPLTTRQGERIAIVHGLRTPFARQATAFHGIPAVELGKMVVGELLVRSAVPPETVDQVVFGQVVQMPEAPNIAREIVLGTGMNVHTDAYSVSRACATSFQAVANVAESLMAGTIQVGVAGGADSSSVLPIGVSKTLSRTLLDASKSRSLGARLKLFSRLRPRDLLPVPPAVAEYSTGLRMGDTAEQMAKSHAITREQQDALAHRSHQLAARAWEEGKLAGEVMNTWIPPYREVFTQDNNIRGTSSLADYARLRPAFDRQHGSVTAANSTPLTDGAAALLMMTESRAKALGLVPLGFLRSYAFTAIDVWQDMLLGPAWATPLALDRAGITLADLTLFDMHEAFAAQTLANLKMLSSNRFARDVLGRSQATGEVDEARFNVLGGSIAYGHPFAATGARMITQTLNELKRRGGGLGLVTACAAGGLGAAMVLEAE</sequence>
<dbReference type="HAMAP" id="MF_01618">
    <property type="entry name" value="FadI"/>
    <property type="match status" value="1"/>
</dbReference>
<evidence type="ECO:0000256" key="1">
    <source>
        <dbReference type="ARBA" id="ARBA00010982"/>
    </source>
</evidence>
<comment type="catalytic activity">
    <reaction evidence="8">
        <text>an acyl-CoA + acetyl-CoA = a 3-oxoacyl-CoA + CoA</text>
        <dbReference type="Rhea" id="RHEA:21564"/>
        <dbReference type="ChEBI" id="CHEBI:57287"/>
        <dbReference type="ChEBI" id="CHEBI:57288"/>
        <dbReference type="ChEBI" id="CHEBI:58342"/>
        <dbReference type="ChEBI" id="CHEBI:90726"/>
        <dbReference type="EC" id="2.3.1.16"/>
    </reaction>
</comment>
<dbReference type="InterPro" id="IPR020616">
    <property type="entry name" value="Thiolase_N"/>
</dbReference>
<evidence type="ECO:0000259" key="12">
    <source>
        <dbReference type="Pfam" id="PF02803"/>
    </source>
</evidence>
<dbReference type="PANTHER" id="PTHR18919">
    <property type="entry name" value="ACETYL-COA C-ACYLTRANSFERASE"/>
    <property type="match status" value="1"/>
</dbReference>
<dbReference type="NCBIfam" id="NF006516">
    <property type="entry name" value="PRK08963.1"/>
    <property type="match status" value="1"/>
</dbReference>
<dbReference type="InterPro" id="IPR020615">
    <property type="entry name" value="Thiolase_acyl_enz_int_AS"/>
</dbReference>
<reference evidence="13 14" key="1">
    <citation type="journal article" date="2012" name="J. Bacteriol.">
        <title>Complete genome sequence of the B12-producing Shimwellia blattae strain DSM 4481, isolated from a cockroach.</title>
        <authorList>
            <person name="Brzuszkiewicz E."/>
            <person name="Waschkowitz T."/>
            <person name="Wiezer A."/>
            <person name="Daniel R."/>
        </authorList>
    </citation>
    <scope>NUCLEOTIDE SEQUENCE [LARGE SCALE GENOMIC DNA]</scope>
    <source>
        <strain evidence="14">ATCC 29907 / DSM 4481 / JCM 1650 / NBRC 105725 / CDC 9005-74</strain>
    </source>
</reference>
<proteinExistence type="inferred from homology"/>
<evidence type="ECO:0000259" key="11">
    <source>
        <dbReference type="Pfam" id="PF00108"/>
    </source>
</evidence>
<comment type="pathway">
    <text evidence="8">Lipid metabolism; fatty acid beta-oxidation.</text>
</comment>
<feature type="domain" description="Thiolase N-terminal" evidence="11">
    <location>
        <begin position="15"/>
        <end position="288"/>
    </location>
</feature>
<feature type="active site" description="Acyl-thioester intermediate" evidence="8 9">
    <location>
        <position position="99"/>
    </location>
</feature>
<evidence type="ECO:0000256" key="3">
    <source>
        <dbReference type="ARBA" id="ARBA00022679"/>
    </source>
</evidence>
<dbReference type="NCBIfam" id="TIGR01930">
    <property type="entry name" value="AcCoA-C-Actrans"/>
    <property type="match status" value="1"/>
</dbReference>
<evidence type="ECO:0000256" key="5">
    <source>
        <dbReference type="ARBA" id="ARBA00022963"/>
    </source>
</evidence>
<comment type="subcellular location">
    <subcellularLocation>
        <location evidence="8">Cytoplasm</location>
    </subcellularLocation>
</comment>
<dbReference type="CDD" id="cd00751">
    <property type="entry name" value="thiolase"/>
    <property type="match status" value="1"/>
</dbReference>
<dbReference type="STRING" id="630626.EBL_c12130"/>
<dbReference type="Gene3D" id="3.40.47.10">
    <property type="match status" value="1"/>
</dbReference>
<dbReference type="PROSITE" id="PS00098">
    <property type="entry name" value="THIOLASE_1"/>
    <property type="match status" value="1"/>
</dbReference>
<dbReference type="NCBIfam" id="TIGR02446">
    <property type="entry name" value="FadI"/>
    <property type="match status" value="1"/>
</dbReference>
<comment type="subunit">
    <text evidence="8">Heterotetramer of two alpha chains (FadJ) and two beta chains (FadI).</text>
</comment>
<dbReference type="Pfam" id="PF02803">
    <property type="entry name" value="Thiolase_C"/>
    <property type="match status" value="1"/>
</dbReference>
<keyword evidence="5 8" id="KW-0442">Lipid degradation</keyword>
<keyword evidence="14" id="KW-1185">Reference proteome</keyword>
<dbReference type="PIRSF" id="PIRSF000429">
    <property type="entry name" value="Ac-CoA_Ac_transf"/>
    <property type="match status" value="1"/>
</dbReference>
<dbReference type="PROSITE" id="PS00099">
    <property type="entry name" value="THIOLASE_3"/>
    <property type="match status" value="1"/>
</dbReference>
<feature type="active site" description="Proton acceptor" evidence="8 9">
    <location>
        <position position="422"/>
    </location>
</feature>
<dbReference type="InterPro" id="IPR016039">
    <property type="entry name" value="Thiolase-like"/>
</dbReference>
<dbReference type="InterPro" id="IPR020610">
    <property type="entry name" value="Thiolase_AS"/>
</dbReference>
<accession>K6VT20</accession>
<dbReference type="PANTHER" id="PTHR18919:SF107">
    <property type="entry name" value="ACETYL-COA ACETYLTRANSFERASE, CYTOSOLIC"/>
    <property type="match status" value="1"/>
</dbReference>
<dbReference type="InterPro" id="IPR002155">
    <property type="entry name" value="Thiolase"/>
</dbReference>
<dbReference type="GO" id="GO:0005829">
    <property type="term" value="C:cytosol"/>
    <property type="evidence" value="ECO:0007669"/>
    <property type="project" value="TreeGrafter"/>
</dbReference>
<organism evidence="13 14">
    <name type="scientific">Shimwellia blattae (strain ATCC 29907 / DSM 4481 / JCM 1650 / NBRC 105725 / CDC 9005-74)</name>
    <name type="common">Escherichia blattae</name>
    <dbReference type="NCBI Taxonomy" id="630626"/>
    <lineage>
        <taxon>Bacteria</taxon>
        <taxon>Pseudomonadati</taxon>
        <taxon>Pseudomonadota</taxon>
        <taxon>Gammaproteobacteria</taxon>
        <taxon>Enterobacterales</taxon>
        <taxon>Enterobacteriaceae</taxon>
        <taxon>Shimwellia</taxon>
    </lineage>
</organism>
<dbReference type="OrthoDB" id="8951704at2"/>
<evidence type="ECO:0000313" key="13">
    <source>
        <dbReference type="EMBL" id="AFJ46316.1"/>
    </source>
</evidence>
<dbReference type="UniPathway" id="UPA00659"/>
<dbReference type="GO" id="GO:0006635">
    <property type="term" value="P:fatty acid beta-oxidation"/>
    <property type="evidence" value="ECO:0007669"/>
    <property type="project" value="UniProtKB-UniRule"/>
</dbReference>
<dbReference type="InterPro" id="IPR020613">
    <property type="entry name" value="Thiolase_CS"/>
</dbReference>
<gene>
    <name evidence="8 13" type="primary">fadI</name>
    <name evidence="13" type="ordered locus">EBL_c12130</name>
</gene>
<dbReference type="Pfam" id="PF00108">
    <property type="entry name" value="Thiolase_N"/>
    <property type="match status" value="1"/>
</dbReference>
<feature type="domain" description="Thiolase C-terminal" evidence="12">
    <location>
        <begin position="297"/>
        <end position="434"/>
    </location>
</feature>
<dbReference type="InterPro" id="IPR020617">
    <property type="entry name" value="Thiolase_C"/>
</dbReference>
<dbReference type="EC" id="2.3.1.16" evidence="8"/>
<dbReference type="Proteomes" id="UP000001955">
    <property type="component" value="Chromosome"/>
</dbReference>
<dbReference type="GO" id="GO:0003988">
    <property type="term" value="F:acetyl-CoA C-acyltransferase activity"/>
    <property type="evidence" value="ECO:0007669"/>
    <property type="project" value="UniProtKB-UniRule"/>
</dbReference>
<comment type="function">
    <text evidence="8">Catalyzes the final step of fatty acid oxidation in which acetyl-CoA is released and the CoA ester of a fatty acid two carbons shorter is formed.</text>
</comment>
<feature type="active site" description="Proton acceptor" evidence="8 9">
    <location>
        <position position="392"/>
    </location>
</feature>
<dbReference type="InterPro" id="IPR012806">
    <property type="entry name" value="Ac-CoA_C-AcTrfase_FadI"/>
</dbReference>
<keyword evidence="6 8" id="KW-0443">Lipid metabolism</keyword>
<accession>I2B712</accession>
<protein>
    <recommendedName>
        <fullName evidence="8">3-ketoacyl-CoA thiolase</fullName>
        <ecNumber evidence="8">2.3.1.16</ecNumber>
    </recommendedName>
    <alternativeName>
        <fullName evidence="8">ACSs</fullName>
    </alternativeName>
    <alternativeName>
        <fullName evidence="8">Acetyl-CoA acyltransferase</fullName>
    </alternativeName>
    <alternativeName>
        <fullName evidence="8">Acyl-CoA ligase</fullName>
    </alternativeName>
    <alternativeName>
        <fullName evidence="8">Beta-ketothiolase</fullName>
    </alternativeName>
    <alternativeName>
        <fullName evidence="8">Fatty acid oxidation complex subunit beta</fullName>
    </alternativeName>
</protein>
<name>I2B712_SHIBC</name>
<dbReference type="FunFam" id="3.40.47.10:FF:000011">
    <property type="entry name" value="3-ketoacyl-CoA thiolase"/>
    <property type="match status" value="1"/>
</dbReference>
<dbReference type="KEGG" id="ebt:EBL_c12130"/>